<accession>Q92S30</accession>
<dbReference type="AlphaFoldDB" id="Q92S30"/>
<name>Q92S30_RHIME</name>
<keyword evidence="2" id="KW-1185">Reference proteome</keyword>
<dbReference type="OrthoDB" id="8284461at2"/>
<evidence type="ECO:0000313" key="2">
    <source>
        <dbReference type="Proteomes" id="UP000001976"/>
    </source>
</evidence>
<dbReference type="HOGENOM" id="CLU_166166_0_0_5"/>
<proteinExistence type="predicted"/>
<dbReference type="Proteomes" id="UP000001976">
    <property type="component" value="Chromosome"/>
</dbReference>
<dbReference type="EnsemblBacteria" id="CAC45176">
    <property type="protein sequence ID" value="CAC45176"/>
    <property type="gene ID" value="SMc02301"/>
</dbReference>
<reference evidence="2" key="2">
    <citation type="journal article" date="2001" name="Science">
        <title>The composite genome of the legume symbiont Sinorhizobium meliloti.</title>
        <authorList>
            <person name="Galibert F."/>
            <person name="Finan T.M."/>
            <person name="Long S.R."/>
            <person name="Puehler A."/>
            <person name="Abola P."/>
            <person name="Ampe F."/>
            <person name="Barloy-Hubler F."/>
            <person name="Barnett M.J."/>
            <person name="Becker A."/>
            <person name="Boistard P."/>
            <person name="Bothe G."/>
            <person name="Boutry M."/>
            <person name="Bowser L."/>
            <person name="Buhrmester J."/>
            <person name="Cadieu E."/>
            <person name="Capela D."/>
            <person name="Chain P."/>
            <person name="Cowie A."/>
            <person name="Davis R.W."/>
            <person name="Dreano S."/>
            <person name="Federspiel N.A."/>
            <person name="Fisher R.F."/>
            <person name="Gloux S."/>
            <person name="Godrie T."/>
            <person name="Goffeau A."/>
            <person name="Golding B."/>
            <person name="Gouzy J."/>
            <person name="Gurjal M."/>
            <person name="Hernandez-Lucas I."/>
            <person name="Hong A."/>
            <person name="Huizar L."/>
            <person name="Hyman R.W."/>
            <person name="Jones T."/>
            <person name="Kahn D."/>
            <person name="Kahn M.L."/>
            <person name="Kalman S."/>
            <person name="Keating D.H."/>
            <person name="Kiss E."/>
            <person name="Komp C."/>
            <person name="Lelaure V."/>
            <person name="Masuy D."/>
            <person name="Palm C."/>
            <person name="Peck M.C."/>
            <person name="Pohl T.M."/>
            <person name="Portetelle D."/>
            <person name="Purnelle B."/>
            <person name="Ramsperger U."/>
            <person name="Surzycki R."/>
            <person name="Thebault P."/>
            <person name="Vandenbol M."/>
            <person name="Vorhoelter F.J."/>
            <person name="Weidner S."/>
            <person name="Wells D.H."/>
            <person name="Wong K."/>
            <person name="Yeh K.-C."/>
            <person name="Batut J."/>
        </authorList>
    </citation>
    <scope>NUCLEOTIDE SEQUENCE [LARGE SCALE GENOMIC DNA]</scope>
    <source>
        <strain evidence="2">1021</strain>
    </source>
</reference>
<sequence>MRDWASASILAASNARWRVKKNDEEPTHAIAMSESGKDVYEALRADVICGTACARRMGAIVFHGLWRGLAVLIAPHQSAVARQQSAPRFKTTSMVAHDRQLVHMLANMVLAAETGGSHVY</sequence>
<protein>
    <submittedName>
        <fullName evidence="1">Transposase number 3 for insertion sequence ISRm30</fullName>
    </submittedName>
</protein>
<organism evidence="1 2">
    <name type="scientific">Rhizobium meliloti (strain 1021)</name>
    <name type="common">Ensifer meliloti</name>
    <name type="synonym">Sinorhizobium meliloti</name>
    <dbReference type="NCBI Taxonomy" id="266834"/>
    <lineage>
        <taxon>Bacteria</taxon>
        <taxon>Pseudomonadati</taxon>
        <taxon>Pseudomonadota</taxon>
        <taxon>Alphaproteobacteria</taxon>
        <taxon>Hyphomicrobiales</taxon>
        <taxon>Rhizobiaceae</taxon>
        <taxon>Sinorhizobium/Ensifer group</taxon>
        <taxon>Sinorhizobium</taxon>
    </lineage>
</organism>
<dbReference type="EMBL" id="AL591688">
    <property type="protein sequence ID" value="CAC45176.1"/>
    <property type="molecule type" value="Genomic_DNA"/>
</dbReference>
<reference evidence="1 2" key="1">
    <citation type="journal article" date="2001" name="Proc. Natl. Acad. Sci. U.S.A.">
        <title>Analysis of the chromosome sequence of the legume symbiont Sinorhizobium meliloti strain 1021.</title>
        <authorList>
            <person name="Capela D."/>
            <person name="Barloy-Hubler F."/>
            <person name="Gouzy J."/>
            <person name="Bothe G."/>
            <person name="Ampe F."/>
            <person name="Batut J."/>
            <person name="Boistard P."/>
            <person name="Becker A."/>
            <person name="Boutry M."/>
            <person name="Cadieu E."/>
            <person name="Dreano S."/>
            <person name="Gloux S."/>
            <person name="Godrie T."/>
            <person name="Goffeau A."/>
            <person name="Kahn D."/>
            <person name="Kiss E."/>
            <person name="Lelaure V."/>
            <person name="Masuy D."/>
            <person name="Pohl T."/>
            <person name="Portetelle D."/>
            <person name="Puehler A."/>
            <person name="Purnelle B."/>
            <person name="Ramsperger U."/>
            <person name="Renard C."/>
            <person name="Thebault P."/>
            <person name="Vandenbol M."/>
            <person name="Weidner S."/>
            <person name="Galibert F."/>
        </authorList>
    </citation>
    <scope>NUCLEOTIDE SEQUENCE [LARGE SCALE GENOMIC DNA]</scope>
    <source>
        <strain evidence="1 2">1021</strain>
    </source>
</reference>
<gene>
    <name evidence="1" type="primary">TRm30.3</name>
    <name evidence="1" type="ORF">SMc02301</name>
</gene>
<dbReference type="KEGG" id="sme:SMc02301"/>
<evidence type="ECO:0000313" key="1">
    <source>
        <dbReference type="EMBL" id="CAC45176.1"/>
    </source>
</evidence>